<dbReference type="InterPro" id="IPR002220">
    <property type="entry name" value="DapA-like"/>
</dbReference>
<dbReference type="PIRSF" id="PIRSF001365">
    <property type="entry name" value="DHDPS"/>
    <property type="match status" value="1"/>
</dbReference>
<gene>
    <name evidence="9" type="ORF">JP75_10425</name>
</gene>
<dbReference type="HAMAP" id="MF_00694">
    <property type="entry name" value="KDGDH"/>
    <property type="match status" value="1"/>
</dbReference>
<dbReference type="Proteomes" id="UP000028981">
    <property type="component" value="Unassembled WGS sequence"/>
</dbReference>
<proteinExistence type="inferred from homology"/>
<evidence type="ECO:0000256" key="2">
    <source>
        <dbReference type="ARBA" id="ARBA00004983"/>
    </source>
</evidence>
<reference evidence="9 10" key="1">
    <citation type="submission" date="2014-08" db="EMBL/GenBank/DDBJ databases">
        <authorList>
            <person name="Hassan Y.I."/>
            <person name="Lepp D."/>
            <person name="Zhou T."/>
        </authorList>
    </citation>
    <scope>NUCLEOTIDE SEQUENCE [LARGE SCALE GENOMIC DNA]</scope>
    <source>
        <strain evidence="9 10">IFO13584</strain>
    </source>
</reference>
<dbReference type="GO" id="GO:0042838">
    <property type="term" value="P:D-glucarate catabolic process"/>
    <property type="evidence" value="ECO:0007669"/>
    <property type="project" value="UniProtKB-UniRule"/>
</dbReference>
<evidence type="ECO:0000256" key="5">
    <source>
        <dbReference type="HAMAP-Rule" id="MF_00694"/>
    </source>
</evidence>
<comment type="similarity">
    <text evidence="3 5 6">Belongs to the DapA family.</text>
</comment>
<comment type="pathway">
    <text evidence="2 5">Carbohydrate acid metabolism; D-glucarate degradation; 2,5-dioxopentanoate from D-glucarate: step 2/2.</text>
</comment>
<name>A0A087M340_9HYPH</name>
<dbReference type="PANTHER" id="PTHR12128:SF19">
    <property type="entry name" value="5-DEHYDRO-4-DEOXYGLUCARATE DEHYDRATASE 2-RELATED"/>
    <property type="match status" value="1"/>
</dbReference>
<evidence type="ECO:0000256" key="4">
    <source>
        <dbReference type="ARBA" id="ARBA00023239"/>
    </source>
</evidence>
<dbReference type="CDD" id="cd00951">
    <property type="entry name" value="KDGDH"/>
    <property type="match status" value="1"/>
</dbReference>
<dbReference type="Gene3D" id="3.20.20.70">
    <property type="entry name" value="Aldolase class I"/>
    <property type="match status" value="1"/>
</dbReference>
<dbReference type="OrthoDB" id="8995637at2"/>
<dbReference type="EMBL" id="JQGC01000007">
    <property type="protein sequence ID" value="KFL31293.1"/>
    <property type="molecule type" value="Genomic_DNA"/>
</dbReference>
<evidence type="ECO:0000256" key="8">
    <source>
        <dbReference type="PIRSR" id="PIRSR001365-2"/>
    </source>
</evidence>
<dbReference type="SMART" id="SM01130">
    <property type="entry name" value="DHDPS"/>
    <property type="match status" value="1"/>
</dbReference>
<feature type="active site" description="Schiff-base intermediate with substrate" evidence="7">
    <location>
        <position position="168"/>
    </location>
</feature>
<dbReference type="UniPathway" id="UPA00564">
    <property type="reaction ID" value="UER00628"/>
</dbReference>
<feature type="binding site" evidence="8">
    <location>
        <position position="54"/>
    </location>
    <ligand>
        <name>pyruvate</name>
        <dbReference type="ChEBI" id="CHEBI:15361"/>
    </ligand>
</feature>
<dbReference type="EC" id="4.2.1.41" evidence="5"/>
<evidence type="ECO:0000256" key="6">
    <source>
        <dbReference type="PIRNR" id="PIRNR001365"/>
    </source>
</evidence>
<dbReference type="RefSeq" id="WP_035082381.1">
    <property type="nucleotide sequence ID" value="NZ_JQGC01000007.1"/>
</dbReference>
<dbReference type="STRING" id="46914.JP75_10425"/>
<feature type="active site" description="Proton donor/acceptor" evidence="7">
    <location>
        <position position="142"/>
    </location>
</feature>
<keyword evidence="10" id="KW-1185">Reference proteome</keyword>
<dbReference type="GO" id="GO:0008840">
    <property type="term" value="F:4-hydroxy-tetrahydrodipicolinate synthase activity"/>
    <property type="evidence" value="ECO:0007669"/>
    <property type="project" value="TreeGrafter"/>
</dbReference>
<evidence type="ECO:0000256" key="3">
    <source>
        <dbReference type="ARBA" id="ARBA00007592"/>
    </source>
</evidence>
<dbReference type="GO" id="GO:0047448">
    <property type="term" value="F:5-dehydro-4-deoxyglucarate dehydratase activity"/>
    <property type="evidence" value="ECO:0007669"/>
    <property type="project" value="UniProtKB-UniRule"/>
</dbReference>
<protein>
    <recommendedName>
        <fullName evidence="5">Probable 5-dehydro-4-deoxyglucarate dehydratase</fullName>
        <ecNumber evidence="5">4.2.1.41</ecNumber>
    </recommendedName>
    <alternativeName>
        <fullName evidence="5">5-keto-4-deoxy-glucarate dehydratase</fullName>
        <shortName evidence="5">KDGDH</shortName>
    </alternativeName>
</protein>
<dbReference type="SUPFAM" id="SSF51569">
    <property type="entry name" value="Aldolase"/>
    <property type="match status" value="1"/>
</dbReference>
<dbReference type="InterPro" id="IPR013785">
    <property type="entry name" value="Aldolase_TIM"/>
</dbReference>
<organism evidence="9 10">
    <name type="scientific">Devosia riboflavina</name>
    <dbReference type="NCBI Taxonomy" id="46914"/>
    <lineage>
        <taxon>Bacteria</taxon>
        <taxon>Pseudomonadati</taxon>
        <taxon>Pseudomonadota</taxon>
        <taxon>Alphaproteobacteria</taxon>
        <taxon>Hyphomicrobiales</taxon>
        <taxon>Devosiaceae</taxon>
        <taxon>Devosia</taxon>
    </lineage>
</organism>
<dbReference type="PANTHER" id="PTHR12128">
    <property type="entry name" value="DIHYDRODIPICOLINATE SYNTHASE"/>
    <property type="match status" value="1"/>
</dbReference>
<keyword evidence="4 5" id="KW-0456">Lyase</keyword>
<evidence type="ECO:0000313" key="10">
    <source>
        <dbReference type="Proteomes" id="UP000028981"/>
    </source>
</evidence>
<sequence>MNFDELKTKIGSGLLSFPVTDFDAAGEFDRKSYAKRLQWLSSYDSAGLFAAGGTGEFFSIGYDGEYDDIIGTAVSNAAPGVPVLAGVGYGTRMAVELAKRAEKAGAAGILVLPHYLMFAEQEGIIAHMKAICDAVDIGVIYYARDNTRLTPQSLAKLTEMCPNLIGYKDGIGDLQLMVKISTLIGDRLVHVGGLPTAEVFAQPYLEMGVTTYSSAVFNFVPELALRFYKAVRARDAATIEDLLKNFYLPLIELRDRKRGYAVSMVKAGADIVGRSAGKVRSPLTELTGEEREELSQLIAANR</sequence>
<dbReference type="InterPro" id="IPR017655">
    <property type="entry name" value="Dehydro-deoxyglucarate_dehyd"/>
</dbReference>
<comment type="caution">
    <text evidence="9">The sequence shown here is derived from an EMBL/GenBank/DDBJ whole genome shotgun (WGS) entry which is preliminary data.</text>
</comment>
<evidence type="ECO:0000256" key="1">
    <source>
        <dbReference type="ARBA" id="ARBA00001446"/>
    </source>
</evidence>
<evidence type="ECO:0000313" key="9">
    <source>
        <dbReference type="EMBL" id="KFL31293.1"/>
    </source>
</evidence>
<dbReference type="AlphaFoldDB" id="A0A087M340"/>
<dbReference type="NCBIfam" id="NF002958">
    <property type="entry name" value="PRK03620.1"/>
    <property type="match status" value="1"/>
</dbReference>
<accession>A0A087M340</accession>
<evidence type="ECO:0000256" key="7">
    <source>
        <dbReference type="PIRSR" id="PIRSR001365-1"/>
    </source>
</evidence>
<dbReference type="NCBIfam" id="TIGR03249">
    <property type="entry name" value="KdgD"/>
    <property type="match status" value="1"/>
</dbReference>
<comment type="catalytic activity">
    <reaction evidence="1 5">
        <text>5-dehydro-4-deoxy-D-glucarate + H(+) = 2,5-dioxopentanoate + CO2 + H2O</text>
        <dbReference type="Rhea" id="RHEA:24608"/>
        <dbReference type="ChEBI" id="CHEBI:15377"/>
        <dbReference type="ChEBI" id="CHEBI:15378"/>
        <dbReference type="ChEBI" id="CHEBI:16526"/>
        <dbReference type="ChEBI" id="CHEBI:42819"/>
        <dbReference type="ChEBI" id="CHEBI:58136"/>
        <dbReference type="EC" id="4.2.1.41"/>
    </reaction>
</comment>
<dbReference type="Pfam" id="PF00701">
    <property type="entry name" value="DHDPS"/>
    <property type="match status" value="1"/>
</dbReference>